<protein>
    <recommendedName>
        <fullName evidence="4">DNA primase/polymerase bifunctional N-terminal domain-containing protein</fullName>
    </recommendedName>
</protein>
<comment type="caution">
    <text evidence="2">The sequence shown here is derived from an EMBL/GenBank/DDBJ whole genome shotgun (WGS) entry which is preliminary data.</text>
</comment>
<sequence length="640" mass="69265">MTTTVPPVHGAGPDFRVDADAVTAERAWSLAPMIAGRPRMRVGVRTGRPGEFTYPQRAERPLTAVLPSAPAAVRLADKHGCIHTLCLDLDVGGHGAHQVEADRRTLSAWLDSFGARYVTDRSPSGGHHIYVPLAIPVPYRDAWEVVRALRSIAPSLDPSVFNSVHGCIRPPGARWKHGGYQLLLGDIDEASFILSTRNAESLWLSMWSSLEQERHELGMNEPAAPEPEAVEAAAGVSTTRPFFARLEAVAREGTTEGYKSRSEARMAVLVGAARIGMRFQDVVARVEDGRWAGLASFYAKYTGTVARRRLASEWNKALRFLAANGLKQPPPTQRESHGRISYTSPAGSHAPTRGTRSHRDSILQWLAAADRQLTVHSTSSRQARSARWVARALAEAAVKSGGQNVAFGVRSLAVAAGMSHTSVATHLKWLRSLPDPPIVLDQVGRLEHADTYLLVIPDEFGSTVPPRGRRRVFALRPAFRALGHVAAEVFEAVEDGRADSAVSASSVCRMSLTAAREATDILLSYGLLARAAGRLVARPGRLPSIAEYLGAHIELRDQVDAYRLQRRAWHAYLEWLLARPLGGQLGSHGSPCREPAASSPGNALPQGQRHSGGCPQAADTAPSHRPTMGQTNRCAALPTR</sequence>
<organism evidence="2 3">
    <name type="scientific">Georgenia daeguensis</name>
    <dbReference type="NCBI Taxonomy" id="908355"/>
    <lineage>
        <taxon>Bacteria</taxon>
        <taxon>Bacillati</taxon>
        <taxon>Actinomycetota</taxon>
        <taxon>Actinomycetes</taxon>
        <taxon>Micrococcales</taxon>
        <taxon>Bogoriellaceae</taxon>
        <taxon>Georgenia</taxon>
    </lineage>
</organism>
<feature type="region of interest" description="Disordered" evidence="1">
    <location>
        <begin position="587"/>
        <end position="640"/>
    </location>
</feature>
<evidence type="ECO:0000313" key="3">
    <source>
        <dbReference type="Proteomes" id="UP001499841"/>
    </source>
</evidence>
<name>A0ABP8EY26_9MICO</name>
<gene>
    <name evidence="2" type="ORF">GCM10022262_32750</name>
</gene>
<dbReference type="Proteomes" id="UP001499841">
    <property type="component" value="Unassembled WGS sequence"/>
</dbReference>
<reference evidence="3" key="1">
    <citation type="journal article" date="2019" name="Int. J. Syst. Evol. Microbiol.">
        <title>The Global Catalogue of Microorganisms (GCM) 10K type strain sequencing project: providing services to taxonomists for standard genome sequencing and annotation.</title>
        <authorList>
            <consortium name="The Broad Institute Genomics Platform"/>
            <consortium name="The Broad Institute Genome Sequencing Center for Infectious Disease"/>
            <person name="Wu L."/>
            <person name="Ma J."/>
        </authorList>
    </citation>
    <scope>NUCLEOTIDE SEQUENCE [LARGE SCALE GENOMIC DNA]</scope>
    <source>
        <strain evidence="3">JCM 17459</strain>
    </source>
</reference>
<proteinExistence type="predicted"/>
<evidence type="ECO:0000313" key="2">
    <source>
        <dbReference type="EMBL" id="GAA4288915.1"/>
    </source>
</evidence>
<evidence type="ECO:0008006" key="4">
    <source>
        <dbReference type="Google" id="ProtNLM"/>
    </source>
</evidence>
<dbReference type="EMBL" id="BAABBA010000019">
    <property type="protein sequence ID" value="GAA4288915.1"/>
    <property type="molecule type" value="Genomic_DNA"/>
</dbReference>
<evidence type="ECO:0000256" key="1">
    <source>
        <dbReference type="SAM" id="MobiDB-lite"/>
    </source>
</evidence>
<accession>A0ABP8EY26</accession>
<keyword evidence="3" id="KW-1185">Reference proteome</keyword>
<feature type="region of interest" description="Disordered" evidence="1">
    <location>
        <begin position="325"/>
        <end position="355"/>
    </location>
</feature>